<gene>
    <name evidence="2" type="ORF">HK103_003010</name>
</gene>
<dbReference type="AlphaFoldDB" id="A0AAD5Y4X1"/>
<sequence length="165" mass="19293">MRPDHHQKKSSRQWQKKHNQLPVKSQEVEINEQPSYEHEDDSDLENDRKLETLISQGESFAFNNSAQSFKFKDELAAEIKNSKADDIYTELFTLDLQKLKNTPLETFEFPEKDDCREVKPIPFVMTVTVEKAKKVESPMEPIRSVPTVVQEKKEDINEWLDDILG</sequence>
<feature type="compositionally biased region" description="Basic residues" evidence="1">
    <location>
        <begin position="1"/>
        <end position="19"/>
    </location>
</feature>
<reference evidence="2" key="1">
    <citation type="submission" date="2020-05" db="EMBL/GenBank/DDBJ databases">
        <title>Phylogenomic resolution of chytrid fungi.</title>
        <authorList>
            <person name="Stajich J.E."/>
            <person name="Amses K."/>
            <person name="Simmons R."/>
            <person name="Seto K."/>
            <person name="Myers J."/>
            <person name="Bonds A."/>
            <person name="Quandt C.A."/>
            <person name="Barry K."/>
            <person name="Liu P."/>
            <person name="Grigoriev I."/>
            <person name="Longcore J.E."/>
            <person name="James T.Y."/>
        </authorList>
    </citation>
    <scope>NUCLEOTIDE SEQUENCE</scope>
    <source>
        <strain evidence="2">PLAUS21</strain>
    </source>
</reference>
<feature type="region of interest" description="Disordered" evidence="1">
    <location>
        <begin position="1"/>
        <end position="49"/>
    </location>
</feature>
<name>A0AAD5Y4X1_9FUNG</name>
<comment type="caution">
    <text evidence="2">The sequence shown here is derived from an EMBL/GenBank/DDBJ whole genome shotgun (WGS) entry which is preliminary data.</text>
</comment>
<protein>
    <submittedName>
        <fullName evidence="2">Uncharacterized protein</fullName>
    </submittedName>
</protein>
<evidence type="ECO:0000313" key="2">
    <source>
        <dbReference type="EMBL" id="KAJ3259123.1"/>
    </source>
</evidence>
<evidence type="ECO:0000256" key="1">
    <source>
        <dbReference type="SAM" id="MobiDB-lite"/>
    </source>
</evidence>
<organism evidence="2 3">
    <name type="scientific">Boothiomyces macroporosus</name>
    <dbReference type="NCBI Taxonomy" id="261099"/>
    <lineage>
        <taxon>Eukaryota</taxon>
        <taxon>Fungi</taxon>
        <taxon>Fungi incertae sedis</taxon>
        <taxon>Chytridiomycota</taxon>
        <taxon>Chytridiomycota incertae sedis</taxon>
        <taxon>Chytridiomycetes</taxon>
        <taxon>Rhizophydiales</taxon>
        <taxon>Terramycetaceae</taxon>
        <taxon>Boothiomyces</taxon>
    </lineage>
</organism>
<dbReference type="Proteomes" id="UP001210925">
    <property type="component" value="Unassembled WGS sequence"/>
</dbReference>
<keyword evidence="3" id="KW-1185">Reference proteome</keyword>
<proteinExistence type="predicted"/>
<evidence type="ECO:0000313" key="3">
    <source>
        <dbReference type="Proteomes" id="UP001210925"/>
    </source>
</evidence>
<dbReference type="EMBL" id="JADGKB010000021">
    <property type="protein sequence ID" value="KAJ3259123.1"/>
    <property type="molecule type" value="Genomic_DNA"/>
</dbReference>
<accession>A0AAD5Y4X1</accession>